<dbReference type="GO" id="GO:0016763">
    <property type="term" value="F:pentosyltransferase activity"/>
    <property type="evidence" value="ECO:0007669"/>
    <property type="project" value="TreeGrafter"/>
</dbReference>
<keyword evidence="6 8" id="KW-1133">Transmembrane helix</keyword>
<evidence type="ECO:0000256" key="7">
    <source>
        <dbReference type="ARBA" id="ARBA00023136"/>
    </source>
</evidence>
<feature type="transmembrane region" description="Helical" evidence="8">
    <location>
        <begin position="366"/>
        <end position="387"/>
    </location>
</feature>
<dbReference type="Proteomes" id="UP000294919">
    <property type="component" value="Unassembled WGS sequence"/>
</dbReference>
<reference evidence="9 10" key="1">
    <citation type="submission" date="2019-03" db="EMBL/GenBank/DDBJ databases">
        <title>Genomic Encyclopedia of Type Strains, Phase IV (KMG-IV): sequencing the most valuable type-strain genomes for metagenomic binning, comparative biology and taxonomic classification.</title>
        <authorList>
            <person name="Goeker M."/>
        </authorList>
    </citation>
    <scope>NUCLEOTIDE SEQUENCE [LARGE SCALE GENOMIC DNA]</scope>
    <source>
        <strain evidence="9 10">DSM 102940</strain>
    </source>
</reference>
<comment type="caution">
    <text evidence="9">The sequence shown here is derived from an EMBL/GenBank/DDBJ whole genome shotgun (WGS) entry which is preliminary data.</text>
</comment>
<organism evidence="9 10">
    <name type="scientific">Marinisporobacter balticus</name>
    <dbReference type="NCBI Taxonomy" id="2018667"/>
    <lineage>
        <taxon>Bacteria</taxon>
        <taxon>Bacillati</taxon>
        <taxon>Bacillota</taxon>
        <taxon>Clostridia</taxon>
        <taxon>Peptostreptococcales</taxon>
        <taxon>Thermotaleaceae</taxon>
        <taxon>Marinisporobacter</taxon>
    </lineage>
</organism>
<dbReference type="GO" id="GO:0005886">
    <property type="term" value="C:plasma membrane"/>
    <property type="evidence" value="ECO:0007669"/>
    <property type="project" value="UniProtKB-SubCell"/>
</dbReference>
<dbReference type="GO" id="GO:0009103">
    <property type="term" value="P:lipopolysaccharide biosynthetic process"/>
    <property type="evidence" value="ECO:0007669"/>
    <property type="project" value="UniProtKB-ARBA"/>
</dbReference>
<protein>
    <submittedName>
        <fullName evidence="9">Dolichyl-phosphate-mannose-protein mannosyltransferase</fullName>
    </submittedName>
</protein>
<keyword evidence="5 8" id="KW-0812">Transmembrane</keyword>
<evidence type="ECO:0000256" key="3">
    <source>
        <dbReference type="ARBA" id="ARBA00022676"/>
    </source>
</evidence>
<keyword evidence="7 8" id="KW-0472">Membrane</keyword>
<dbReference type="PANTHER" id="PTHR33908">
    <property type="entry name" value="MANNOSYLTRANSFERASE YKCB-RELATED"/>
    <property type="match status" value="1"/>
</dbReference>
<dbReference type="OrthoDB" id="136232at2"/>
<evidence type="ECO:0000256" key="6">
    <source>
        <dbReference type="ARBA" id="ARBA00022989"/>
    </source>
</evidence>
<comment type="subcellular location">
    <subcellularLocation>
        <location evidence="1">Cell membrane</location>
        <topology evidence="1">Multi-pass membrane protein</topology>
    </subcellularLocation>
</comment>
<gene>
    <name evidence="9" type="ORF">EV214_104152</name>
</gene>
<evidence type="ECO:0000313" key="10">
    <source>
        <dbReference type="Proteomes" id="UP000294919"/>
    </source>
</evidence>
<dbReference type="RefSeq" id="WP_132243324.1">
    <property type="nucleotide sequence ID" value="NZ_SLWV01000004.1"/>
</dbReference>
<evidence type="ECO:0000256" key="5">
    <source>
        <dbReference type="ARBA" id="ARBA00022692"/>
    </source>
</evidence>
<feature type="transmembrane region" description="Helical" evidence="8">
    <location>
        <begin position="94"/>
        <end position="111"/>
    </location>
</feature>
<evidence type="ECO:0000256" key="4">
    <source>
        <dbReference type="ARBA" id="ARBA00022679"/>
    </source>
</evidence>
<keyword evidence="2" id="KW-1003">Cell membrane</keyword>
<feature type="transmembrane region" description="Helical" evidence="8">
    <location>
        <begin position="206"/>
        <end position="225"/>
    </location>
</feature>
<feature type="transmembrane region" description="Helical" evidence="8">
    <location>
        <begin position="399"/>
        <end position="418"/>
    </location>
</feature>
<dbReference type="InterPro" id="IPR050297">
    <property type="entry name" value="LipidA_mod_glycosyltrf_83"/>
</dbReference>
<accession>A0A4R2LHF7</accession>
<feature type="transmembrane region" description="Helical" evidence="8">
    <location>
        <begin position="142"/>
        <end position="161"/>
    </location>
</feature>
<evidence type="ECO:0000256" key="8">
    <source>
        <dbReference type="SAM" id="Phobius"/>
    </source>
</evidence>
<keyword evidence="3 9" id="KW-0328">Glycosyltransferase</keyword>
<evidence type="ECO:0000256" key="2">
    <source>
        <dbReference type="ARBA" id="ARBA00022475"/>
    </source>
</evidence>
<keyword evidence="10" id="KW-1185">Reference proteome</keyword>
<sequence>MRKNINWKKKIGLIYILAIFLIGLYLRIQYIQNVSTHLVFDFKAYQEIAMNIFWRCGHTLGGEPIAFQGMGYPTVLGYVYRFFKSADVMVAKKFNVFCSMLTLIMLYFILIKITKRKFVIYTTYTIAALLPNYIAYNNVVGTEVFFTFLFASIILIQVYDFDRRIKYSLLGIVIGISALTKPFFMAYPVVLAFIDWLKNKEIKKAAILLLVTFMIMACVISPWTYRNYKKIGRLIPISYNSGYVLYINNNGYNTTGAWMPLKDVAAPKEVKQEVADILKKKNVKIAHEIEPIIKKQAKKWILNNPVEFFKLGCLRLQQTFFSGTWDLDAWTSNDMEKIEKAYPKWDKEKQTFYTRNKNFSKVMRDMFVYILNSFGIIYMFISSKVILKALFKKDHKLKYEILIPAINTAFFIAIDFVYEGQTRYNFPLLFLFAMSMSIMIDVVMKAFEDKVKS</sequence>
<proteinExistence type="predicted"/>
<keyword evidence="4 9" id="KW-0808">Transferase</keyword>
<feature type="transmembrane region" description="Helical" evidence="8">
    <location>
        <begin position="118"/>
        <end position="136"/>
    </location>
</feature>
<dbReference type="EMBL" id="SLWV01000004">
    <property type="protein sequence ID" value="TCO78765.1"/>
    <property type="molecule type" value="Genomic_DNA"/>
</dbReference>
<feature type="transmembrane region" description="Helical" evidence="8">
    <location>
        <begin position="168"/>
        <end position="194"/>
    </location>
</feature>
<feature type="transmembrane region" description="Helical" evidence="8">
    <location>
        <begin position="12"/>
        <end position="31"/>
    </location>
</feature>
<evidence type="ECO:0000256" key="1">
    <source>
        <dbReference type="ARBA" id="ARBA00004651"/>
    </source>
</evidence>
<evidence type="ECO:0000313" key="9">
    <source>
        <dbReference type="EMBL" id="TCO78765.1"/>
    </source>
</evidence>
<feature type="transmembrane region" description="Helical" evidence="8">
    <location>
        <begin position="425"/>
        <end position="447"/>
    </location>
</feature>
<dbReference type="AlphaFoldDB" id="A0A4R2LHF7"/>
<name>A0A4R2LHF7_9FIRM</name>
<dbReference type="PANTHER" id="PTHR33908:SF11">
    <property type="entry name" value="MEMBRANE PROTEIN"/>
    <property type="match status" value="1"/>
</dbReference>